<evidence type="ECO:0000313" key="6">
    <source>
        <dbReference type="Proteomes" id="UP000608345"/>
    </source>
</evidence>
<reference evidence="5" key="2">
    <citation type="submission" date="2020-09" db="EMBL/GenBank/DDBJ databases">
        <authorList>
            <person name="Sun Q."/>
            <person name="Kim S."/>
        </authorList>
    </citation>
    <scope>NUCLEOTIDE SEQUENCE</scope>
    <source>
        <strain evidence="5">KCTC 23732</strain>
    </source>
</reference>
<name>A0A918JQU3_9BURK</name>
<reference evidence="5" key="1">
    <citation type="journal article" date="2014" name="Int. J. Syst. Evol. Microbiol.">
        <title>Complete genome sequence of Corynebacterium casei LMG S-19264T (=DSM 44701T), isolated from a smear-ripened cheese.</title>
        <authorList>
            <consortium name="US DOE Joint Genome Institute (JGI-PGF)"/>
            <person name="Walter F."/>
            <person name="Albersmeier A."/>
            <person name="Kalinowski J."/>
            <person name="Ruckert C."/>
        </authorList>
    </citation>
    <scope>NUCLEOTIDE SEQUENCE</scope>
    <source>
        <strain evidence="5">KCTC 23732</strain>
    </source>
</reference>
<organism evidence="5 6">
    <name type="scientific">Advenella faeciporci</name>
    <dbReference type="NCBI Taxonomy" id="797535"/>
    <lineage>
        <taxon>Bacteria</taxon>
        <taxon>Pseudomonadati</taxon>
        <taxon>Pseudomonadota</taxon>
        <taxon>Betaproteobacteria</taxon>
        <taxon>Burkholderiales</taxon>
        <taxon>Alcaligenaceae</taxon>
    </lineage>
</organism>
<dbReference type="Gene3D" id="2.30.30.40">
    <property type="entry name" value="SH3 Domains"/>
    <property type="match status" value="1"/>
</dbReference>
<keyword evidence="6" id="KW-1185">Reference proteome</keyword>
<dbReference type="AlphaFoldDB" id="A0A918JQU3"/>
<dbReference type="PANTHER" id="PTHR22617">
    <property type="entry name" value="CHEMOTAXIS SENSOR HISTIDINE KINASE-RELATED"/>
    <property type="match status" value="1"/>
</dbReference>
<evidence type="ECO:0000259" key="4">
    <source>
        <dbReference type="PROSITE" id="PS50851"/>
    </source>
</evidence>
<feature type="domain" description="CheW-like" evidence="4">
    <location>
        <begin position="10"/>
        <end position="150"/>
    </location>
</feature>
<gene>
    <name evidence="5" type="primary">cheW</name>
    <name evidence="5" type="ORF">GCM10011450_24600</name>
</gene>
<protein>
    <recommendedName>
        <fullName evidence="2">Chemotaxis protein CheW</fullName>
    </recommendedName>
</protein>
<evidence type="ECO:0000256" key="3">
    <source>
        <dbReference type="ARBA" id="ARBA00022490"/>
    </source>
</evidence>
<proteinExistence type="predicted"/>
<dbReference type="PANTHER" id="PTHR22617:SF45">
    <property type="entry name" value="CHEMOTAXIS PROTEIN CHEW"/>
    <property type="match status" value="1"/>
</dbReference>
<comment type="caution">
    <text evidence="5">The sequence shown here is derived from an EMBL/GenBank/DDBJ whole genome shotgun (WGS) entry which is preliminary data.</text>
</comment>
<dbReference type="Proteomes" id="UP000608345">
    <property type="component" value="Unassembled WGS sequence"/>
</dbReference>
<dbReference type="Gene3D" id="2.40.50.180">
    <property type="entry name" value="CheA-289, Domain 4"/>
    <property type="match status" value="1"/>
</dbReference>
<dbReference type="EMBL" id="BMYS01000021">
    <property type="protein sequence ID" value="GGW93702.1"/>
    <property type="molecule type" value="Genomic_DNA"/>
</dbReference>
<dbReference type="SUPFAM" id="SSF50341">
    <property type="entry name" value="CheW-like"/>
    <property type="match status" value="1"/>
</dbReference>
<dbReference type="SMART" id="SM00260">
    <property type="entry name" value="CheW"/>
    <property type="match status" value="1"/>
</dbReference>
<evidence type="ECO:0000256" key="1">
    <source>
        <dbReference type="ARBA" id="ARBA00004496"/>
    </source>
</evidence>
<accession>A0A918JQU3</accession>
<evidence type="ECO:0000256" key="2">
    <source>
        <dbReference type="ARBA" id="ARBA00021483"/>
    </source>
</evidence>
<sequence length="159" mass="18058">MSQEKKDELNYHCLVFCVDGQEFAIDILKVQEIREYQPVNVTRVAHMPSYIQGLINLRGQIIPIIDLRIKLKVSEVEYTPQTVVIILGLSDRIVGIVVDSVSNVELIAKNTIEPPPNVNNPAPYLIGLTTYKDELLQIVDVEKLIDHEHWTLSDINQEA</sequence>
<dbReference type="InterPro" id="IPR039315">
    <property type="entry name" value="CheW"/>
</dbReference>
<dbReference type="Pfam" id="PF01584">
    <property type="entry name" value="CheW"/>
    <property type="match status" value="1"/>
</dbReference>
<dbReference type="GO" id="GO:0005829">
    <property type="term" value="C:cytosol"/>
    <property type="evidence" value="ECO:0007669"/>
    <property type="project" value="TreeGrafter"/>
</dbReference>
<comment type="subcellular location">
    <subcellularLocation>
        <location evidence="1">Cytoplasm</location>
    </subcellularLocation>
</comment>
<dbReference type="InterPro" id="IPR002545">
    <property type="entry name" value="CheW-lke_dom"/>
</dbReference>
<evidence type="ECO:0000313" key="5">
    <source>
        <dbReference type="EMBL" id="GGW93702.1"/>
    </source>
</evidence>
<dbReference type="InterPro" id="IPR036061">
    <property type="entry name" value="CheW-like_dom_sf"/>
</dbReference>
<dbReference type="GO" id="GO:0006935">
    <property type="term" value="P:chemotaxis"/>
    <property type="evidence" value="ECO:0007669"/>
    <property type="project" value="InterPro"/>
</dbReference>
<dbReference type="PROSITE" id="PS50851">
    <property type="entry name" value="CHEW"/>
    <property type="match status" value="1"/>
</dbReference>
<keyword evidence="3" id="KW-0963">Cytoplasm</keyword>
<dbReference type="RefSeq" id="WP_189385804.1">
    <property type="nucleotide sequence ID" value="NZ_BAABFY010000016.1"/>
</dbReference>
<dbReference type="GO" id="GO:0007165">
    <property type="term" value="P:signal transduction"/>
    <property type="evidence" value="ECO:0007669"/>
    <property type="project" value="InterPro"/>
</dbReference>